<dbReference type="Gene3D" id="3.50.50.60">
    <property type="entry name" value="FAD/NAD(P)-binding domain"/>
    <property type="match status" value="1"/>
</dbReference>
<keyword evidence="6" id="KW-0274">FAD</keyword>
<keyword evidence="8" id="KW-0560">Oxidoreductase</keyword>
<dbReference type="EMBL" id="NAJL01000018">
    <property type="protein sequence ID" value="TKA28413.1"/>
    <property type="molecule type" value="Genomic_DNA"/>
</dbReference>
<organism evidence="12 13">
    <name type="scientific">Salinomyces thailandicus</name>
    <dbReference type="NCBI Taxonomy" id="706561"/>
    <lineage>
        <taxon>Eukaryota</taxon>
        <taxon>Fungi</taxon>
        <taxon>Dikarya</taxon>
        <taxon>Ascomycota</taxon>
        <taxon>Pezizomycotina</taxon>
        <taxon>Dothideomycetes</taxon>
        <taxon>Dothideomycetidae</taxon>
        <taxon>Mycosphaerellales</taxon>
        <taxon>Teratosphaeriaceae</taxon>
        <taxon>Salinomyces</taxon>
    </lineage>
</organism>
<evidence type="ECO:0000256" key="10">
    <source>
        <dbReference type="ARBA" id="ARBA00049248"/>
    </source>
</evidence>
<reference evidence="12 13" key="1">
    <citation type="submission" date="2017-03" db="EMBL/GenBank/DDBJ databases">
        <title>Genomes of endolithic fungi from Antarctica.</title>
        <authorList>
            <person name="Coleine C."/>
            <person name="Masonjones S."/>
            <person name="Stajich J.E."/>
        </authorList>
    </citation>
    <scope>NUCLEOTIDE SEQUENCE [LARGE SCALE GENOMIC DNA]</scope>
    <source>
        <strain evidence="12 13">CCFEE 6315</strain>
    </source>
</reference>
<sequence>MSPHAVPLSDGESHSDSDDMPWTRPADLETAVPAHQAKDRCWLKRSADDEVHDLVCVGFGPASLAVAVALNDALEEGQPRLRTYEPKVRFLERQQQFHWHAGMLLPGAKMQITFIKDLATLRNPRSHFTFLNYLQEKGRLVQFSNLGTFLPHRVEYENYMAWAASHFDDVVDYSQSVQSVDVAETDPKTGSVKAFQITSLNQTTGQTTTLITKNVVIAAGGKPNLPKCLPASHPRIIHSSQYATTIPSLYPPGSPHPRSVAVIGAGQSAAEIFNNIPSRFPGAKSHLLIRGAALRPSDDSPFVNEIFDPSRVDDVYSQQPELRAQQLARDRGTNYSVVRLELLEQIYETLYAYRVEYGDDSSVWPQRILNHRVIDSVSDVEVDGREAVRLHLQNNSGDFCARQTSGVETLDVDLIVVASGYQRDAHEEMLKELRHLMPDRDDGAQKRWSVRRDYGVEFAEGAVQSDAGVWLQGCNERTHGLADSLLSILANRGGELVSSMFGVQPNGKKAMGGW</sequence>
<dbReference type="EC" id="1.14.13.196" evidence="4"/>
<dbReference type="GO" id="GO:0006879">
    <property type="term" value="P:intracellular iron ion homeostasis"/>
    <property type="evidence" value="ECO:0007669"/>
    <property type="project" value="TreeGrafter"/>
</dbReference>
<proteinExistence type="inferred from homology"/>
<dbReference type="GO" id="GO:0016491">
    <property type="term" value="F:oxidoreductase activity"/>
    <property type="evidence" value="ECO:0007669"/>
    <property type="project" value="UniProtKB-KW"/>
</dbReference>
<dbReference type="Pfam" id="PF13434">
    <property type="entry name" value="Lys_Orn_oxgnase"/>
    <property type="match status" value="1"/>
</dbReference>
<evidence type="ECO:0000256" key="8">
    <source>
        <dbReference type="ARBA" id="ARBA00023002"/>
    </source>
</evidence>
<evidence type="ECO:0000256" key="7">
    <source>
        <dbReference type="ARBA" id="ARBA00022857"/>
    </source>
</evidence>
<dbReference type="SUPFAM" id="SSF51905">
    <property type="entry name" value="FAD/NAD(P)-binding domain"/>
    <property type="match status" value="1"/>
</dbReference>
<dbReference type="InterPro" id="IPR025700">
    <property type="entry name" value="Lys/Orn_oxygenase"/>
</dbReference>
<evidence type="ECO:0000256" key="1">
    <source>
        <dbReference type="ARBA" id="ARBA00001974"/>
    </source>
</evidence>
<evidence type="ECO:0000256" key="5">
    <source>
        <dbReference type="ARBA" id="ARBA00022630"/>
    </source>
</evidence>
<evidence type="ECO:0000313" key="13">
    <source>
        <dbReference type="Proteomes" id="UP000308549"/>
    </source>
</evidence>
<evidence type="ECO:0000256" key="4">
    <source>
        <dbReference type="ARBA" id="ARBA00012881"/>
    </source>
</evidence>
<gene>
    <name evidence="12" type="ORF">B0A50_03880</name>
</gene>
<dbReference type="PRINTS" id="PR00368">
    <property type="entry name" value="FADPNR"/>
</dbReference>
<dbReference type="PANTHER" id="PTHR42802:SF1">
    <property type="entry name" value="L-ORNITHINE N(5)-MONOOXYGENASE"/>
    <property type="match status" value="1"/>
</dbReference>
<keyword evidence="5" id="KW-0285">Flavoprotein</keyword>
<comment type="catalytic activity">
    <reaction evidence="10">
        <text>L-ornithine + NADH + O2 = N(5)-hydroxy-L-ornithine + NAD(+) + H2O</text>
        <dbReference type="Rhea" id="RHEA:41512"/>
        <dbReference type="ChEBI" id="CHEBI:15377"/>
        <dbReference type="ChEBI" id="CHEBI:15379"/>
        <dbReference type="ChEBI" id="CHEBI:46911"/>
        <dbReference type="ChEBI" id="CHEBI:57540"/>
        <dbReference type="ChEBI" id="CHEBI:57945"/>
        <dbReference type="ChEBI" id="CHEBI:78275"/>
        <dbReference type="EC" id="1.14.13.196"/>
    </reaction>
</comment>
<dbReference type="AlphaFoldDB" id="A0A4U0U0J2"/>
<evidence type="ECO:0000256" key="6">
    <source>
        <dbReference type="ARBA" id="ARBA00022827"/>
    </source>
</evidence>
<evidence type="ECO:0000256" key="2">
    <source>
        <dbReference type="ARBA" id="ARBA00004924"/>
    </source>
</evidence>
<keyword evidence="7" id="KW-0521">NADP</keyword>
<comment type="similarity">
    <text evidence="3">Belongs to the lysine N(6)-hydroxylase/L-ornithine N(5)-oxygenase family.</text>
</comment>
<name>A0A4U0U0J2_9PEZI</name>
<dbReference type="Proteomes" id="UP000308549">
    <property type="component" value="Unassembled WGS sequence"/>
</dbReference>
<evidence type="ECO:0000256" key="9">
    <source>
        <dbReference type="ARBA" id="ARBA00047598"/>
    </source>
</evidence>
<comment type="pathway">
    <text evidence="2">Siderophore biosynthesis.</text>
</comment>
<evidence type="ECO:0000256" key="3">
    <source>
        <dbReference type="ARBA" id="ARBA00007588"/>
    </source>
</evidence>
<dbReference type="InterPro" id="IPR036188">
    <property type="entry name" value="FAD/NAD-bd_sf"/>
</dbReference>
<evidence type="ECO:0000313" key="12">
    <source>
        <dbReference type="EMBL" id="TKA28413.1"/>
    </source>
</evidence>
<feature type="region of interest" description="Disordered" evidence="11">
    <location>
        <begin position="1"/>
        <end position="25"/>
    </location>
</feature>
<keyword evidence="13" id="KW-1185">Reference proteome</keyword>
<dbReference type="OrthoDB" id="3519933at2759"/>
<evidence type="ECO:0000256" key="11">
    <source>
        <dbReference type="SAM" id="MobiDB-lite"/>
    </source>
</evidence>
<protein>
    <recommendedName>
        <fullName evidence="4">L-ornithine N(5)-monooxygenase [NAD(P)H]</fullName>
        <ecNumber evidence="4">1.14.13.196</ecNumber>
    </recommendedName>
</protein>
<comment type="catalytic activity">
    <reaction evidence="9">
        <text>L-ornithine + NADPH + O2 = N(5)-hydroxy-L-ornithine + NADP(+) + H2O</text>
        <dbReference type="Rhea" id="RHEA:41508"/>
        <dbReference type="ChEBI" id="CHEBI:15377"/>
        <dbReference type="ChEBI" id="CHEBI:15379"/>
        <dbReference type="ChEBI" id="CHEBI:46911"/>
        <dbReference type="ChEBI" id="CHEBI:57783"/>
        <dbReference type="ChEBI" id="CHEBI:58349"/>
        <dbReference type="ChEBI" id="CHEBI:78275"/>
        <dbReference type="EC" id="1.14.13.196"/>
    </reaction>
</comment>
<accession>A0A4U0U0J2</accession>
<comment type="cofactor">
    <cofactor evidence="1">
        <name>FAD</name>
        <dbReference type="ChEBI" id="CHEBI:57692"/>
    </cofactor>
</comment>
<comment type="caution">
    <text evidence="12">The sequence shown here is derived from an EMBL/GenBank/DDBJ whole genome shotgun (WGS) entry which is preliminary data.</text>
</comment>
<dbReference type="PANTHER" id="PTHR42802">
    <property type="entry name" value="MONOOXYGENASE"/>
    <property type="match status" value="1"/>
</dbReference>